<dbReference type="Proteomes" id="UP000761167">
    <property type="component" value="Unassembled WGS sequence"/>
</dbReference>
<organism evidence="1 2">
    <name type="scientific">Streptococcus parasanguinis</name>
    <dbReference type="NCBI Taxonomy" id="1318"/>
    <lineage>
        <taxon>Bacteria</taxon>
        <taxon>Bacillati</taxon>
        <taxon>Bacillota</taxon>
        <taxon>Bacilli</taxon>
        <taxon>Lactobacillales</taxon>
        <taxon>Streptococcaceae</taxon>
        <taxon>Streptococcus</taxon>
    </lineage>
</organism>
<dbReference type="Pfam" id="PF07661">
    <property type="entry name" value="MORN_2"/>
    <property type="match status" value="2"/>
</dbReference>
<evidence type="ECO:0000313" key="2">
    <source>
        <dbReference type="Proteomes" id="UP000761167"/>
    </source>
</evidence>
<accession>A0A943XUL8</accession>
<sequence length="158" mass="18186">MEDKILTKEEVLQNGVCFEEDLDWGGWYCEQIVSENESGEEIPFTGLAYDLYPDGKLEYYGYIKDGFRHGMNVWFYPNGNIESINPQDCGAADGLQKKYYENGALKSQTYCVLGARVTYIKYDEAGRIIDEKLEPTEADFERAKKWGVDLSKRDMTLK</sequence>
<name>A0A943XUL8_STRPA</name>
<evidence type="ECO:0000313" key="1">
    <source>
        <dbReference type="EMBL" id="MBS6536129.1"/>
    </source>
</evidence>
<protein>
    <recommendedName>
        <fullName evidence="3">MORN repeat protein</fullName>
    </recommendedName>
</protein>
<evidence type="ECO:0008006" key="3">
    <source>
        <dbReference type="Google" id="ProtNLM"/>
    </source>
</evidence>
<proteinExistence type="predicted"/>
<gene>
    <name evidence="1" type="ORF">KH363_01130</name>
</gene>
<dbReference type="AlphaFoldDB" id="A0A943XUL8"/>
<dbReference type="EMBL" id="JAGZZN010000003">
    <property type="protein sequence ID" value="MBS6536129.1"/>
    <property type="molecule type" value="Genomic_DNA"/>
</dbReference>
<reference evidence="1" key="1">
    <citation type="submission" date="2021-02" db="EMBL/GenBank/DDBJ databases">
        <title>Infant gut strain persistence is associated with maternal origin, phylogeny, and functional potential including surface adhesion and iron acquisition.</title>
        <authorList>
            <person name="Lou Y.C."/>
        </authorList>
    </citation>
    <scope>NUCLEOTIDE SEQUENCE</scope>
    <source>
        <strain evidence="1">L3_060_000G1_dasL3_060_000G1_metabat.metabat.86_ sub</strain>
    </source>
</reference>
<dbReference type="InterPro" id="IPR011652">
    <property type="entry name" value="MORN_2"/>
</dbReference>
<dbReference type="SUPFAM" id="SSF82185">
    <property type="entry name" value="Histone H3 K4-specific methyltransferase SET7/9 N-terminal domain"/>
    <property type="match status" value="1"/>
</dbReference>
<comment type="caution">
    <text evidence="1">The sequence shown here is derived from an EMBL/GenBank/DDBJ whole genome shotgun (WGS) entry which is preliminary data.</text>
</comment>
<dbReference type="Gene3D" id="3.90.930.1">
    <property type="match status" value="1"/>
</dbReference>